<dbReference type="GO" id="GO:0030548">
    <property type="term" value="F:acetylcholine receptor regulator activity"/>
    <property type="evidence" value="ECO:0007669"/>
    <property type="project" value="InterPro"/>
</dbReference>
<gene>
    <name evidence="11" type="ORF">g.22175</name>
</gene>
<keyword evidence="5" id="KW-0472">Membrane</keyword>
<evidence type="ECO:0000256" key="10">
    <source>
        <dbReference type="SAM" id="SignalP"/>
    </source>
</evidence>
<dbReference type="EMBL" id="GEDC01013083">
    <property type="protein sequence ID" value="JAS24215.1"/>
    <property type="molecule type" value="Transcribed_RNA"/>
</dbReference>
<evidence type="ECO:0000256" key="6">
    <source>
        <dbReference type="ARBA" id="ARBA00023157"/>
    </source>
</evidence>
<proteinExistence type="predicted"/>
<reference evidence="11" key="1">
    <citation type="submission" date="2015-12" db="EMBL/GenBank/DDBJ databases">
        <title>De novo transcriptome assembly of four potential Pierce s Disease insect vectors from Arizona vineyards.</title>
        <authorList>
            <person name="Tassone E.E."/>
        </authorList>
    </citation>
    <scope>NUCLEOTIDE SEQUENCE</scope>
</reference>
<name>A0A1B6DF44_9HEMI</name>
<evidence type="ECO:0000256" key="1">
    <source>
        <dbReference type="ARBA" id="ARBA00004609"/>
    </source>
</evidence>
<protein>
    <recommendedName>
        <fullName evidence="12">UPAR/Ly6 domain-containing protein</fullName>
    </recommendedName>
</protein>
<feature type="signal peptide" evidence="10">
    <location>
        <begin position="1"/>
        <end position="20"/>
    </location>
</feature>
<dbReference type="PANTHER" id="PTHR31171">
    <property type="entry name" value="LY6/PLAUR DOMAIN-CONTAINING PROTEIN 6"/>
    <property type="match status" value="1"/>
</dbReference>
<feature type="chain" id="PRO_5008581219" description="UPAR/Ly6 domain-containing protein" evidence="10">
    <location>
        <begin position="21"/>
        <end position="170"/>
    </location>
</feature>
<evidence type="ECO:0008006" key="12">
    <source>
        <dbReference type="Google" id="ProtNLM"/>
    </source>
</evidence>
<comment type="subcellular location">
    <subcellularLocation>
        <location evidence="1">Cell membrane</location>
        <topology evidence="1">Lipid-anchor</topology>
        <topology evidence="1">GPI-anchor</topology>
    </subcellularLocation>
</comment>
<evidence type="ECO:0000256" key="4">
    <source>
        <dbReference type="ARBA" id="ARBA00022729"/>
    </source>
</evidence>
<keyword evidence="3" id="KW-0336">GPI-anchor</keyword>
<dbReference type="Pfam" id="PF16975">
    <property type="entry name" value="UPAR_LY6_2"/>
    <property type="match status" value="1"/>
</dbReference>
<evidence type="ECO:0000256" key="9">
    <source>
        <dbReference type="SAM" id="MobiDB-lite"/>
    </source>
</evidence>
<sequence length="170" mass="18946">MLWPFFRCIFLAGFVQYSNSETENQLEDSEGGVTCYTCVNVSDNNVCNRYAIDRPCPQGENFCHTLHIMDSTGTSVVVNKKCADSKECWPQGVGCVLIDRQTVCVSCCDEMYCNITVPTNKSTATYTSKRSNRQRPRNPAATTHAHNSSLTPVHSAFVIVVLIAMSELFR</sequence>
<dbReference type="GO" id="GO:0098552">
    <property type="term" value="C:side of membrane"/>
    <property type="evidence" value="ECO:0007669"/>
    <property type="project" value="UniProtKB-KW"/>
</dbReference>
<dbReference type="Gene3D" id="2.10.60.10">
    <property type="entry name" value="CD59"/>
    <property type="match status" value="1"/>
</dbReference>
<feature type="region of interest" description="Disordered" evidence="9">
    <location>
        <begin position="124"/>
        <end position="147"/>
    </location>
</feature>
<keyword evidence="7" id="KW-0325">Glycoprotein</keyword>
<evidence type="ECO:0000256" key="5">
    <source>
        <dbReference type="ARBA" id="ARBA00023136"/>
    </source>
</evidence>
<evidence type="ECO:0000256" key="8">
    <source>
        <dbReference type="ARBA" id="ARBA00023288"/>
    </source>
</evidence>
<keyword evidence="8" id="KW-0449">Lipoprotein</keyword>
<dbReference type="GO" id="GO:0005886">
    <property type="term" value="C:plasma membrane"/>
    <property type="evidence" value="ECO:0007669"/>
    <property type="project" value="UniProtKB-SubCell"/>
</dbReference>
<accession>A0A1B6DF44</accession>
<dbReference type="InterPro" id="IPR039457">
    <property type="entry name" value="LYPD6-like"/>
</dbReference>
<evidence type="ECO:0000256" key="3">
    <source>
        <dbReference type="ARBA" id="ARBA00022622"/>
    </source>
</evidence>
<evidence type="ECO:0000256" key="7">
    <source>
        <dbReference type="ARBA" id="ARBA00023180"/>
    </source>
</evidence>
<dbReference type="AlphaFoldDB" id="A0A1B6DF44"/>
<dbReference type="PANTHER" id="PTHR31171:SF3">
    <property type="entry name" value="LY6_PLAUR DOMAIN-CONTAINING PROTEIN 6B"/>
    <property type="match status" value="1"/>
</dbReference>
<dbReference type="InterPro" id="IPR045860">
    <property type="entry name" value="Snake_toxin-like_sf"/>
</dbReference>
<evidence type="ECO:0000256" key="2">
    <source>
        <dbReference type="ARBA" id="ARBA00022475"/>
    </source>
</evidence>
<dbReference type="CDD" id="cd23567">
    <property type="entry name" value="TFP_LU_ECD_LYPD6_like"/>
    <property type="match status" value="1"/>
</dbReference>
<keyword evidence="4 10" id="KW-0732">Signal</keyword>
<evidence type="ECO:0000313" key="11">
    <source>
        <dbReference type="EMBL" id="JAS24215.1"/>
    </source>
</evidence>
<dbReference type="SUPFAM" id="SSF57302">
    <property type="entry name" value="Snake toxin-like"/>
    <property type="match status" value="1"/>
</dbReference>
<keyword evidence="6" id="KW-1015">Disulfide bond</keyword>
<organism evidence="11">
    <name type="scientific">Clastoptera arizonana</name>
    <name type="common">Arizona spittle bug</name>
    <dbReference type="NCBI Taxonomy" id="38151"/>
    <lineage>
        <taxon>Eukaryota</taxon>
        <taxon>Metazoa</taxon>
        <taxon>Ecdysozoa</taxon>
        <taxon>Arthropoda</taxon>
        <taxon>Hexapoda</taxon>
        <taxon>Insecta</taxon>
        <taxon>Pterygota</taxon>
        <taxon>Neoptera</taxon>
        <taxon>Paraneoptera</taxon>
        <taxon>Hemiptera</taxon>
        <taxon>Auchenorrhyncha</taxon>
        <taxon>Cercopoidea</taxon>
        <taxon>Clastopteridae</taxon>
        <taxon>Clastoptera</taxon>
    </lineage>
</organism>
<keyword evidence="2" id="KW-1003">Cell membrane</keyword>